<protein>
    <submittedName>
        <fullName evidence="8">Cytochrome P450</fullName>
    </submittedName>
</protein>
<dbReference type="FunFam" id="1.10.630.10:FF:000018">
    <property type="entry name" value="Cytochrome P450 monooxygenase"/>
    <property type="match status" value="1"/>
</dbReference>
<keyword evidence="2" id="KW-0349">Heme</keyword>
<evidence type="ECO:0000313" key="9">
    <source>
        <dbReference type="Proteomes" id="UP000295680"/>
    </source>
</evidence>
<reference evidence="8 9" key="1">
    <citation type="submission" date="2019-03" db="EMBL/GenBank/DDBJ databases">
        <title>Genomic Encyclopedia of Type Strains, Phase IV (KMG-IV): sequencing the most valuable type-strain genomes for metagenomic binning, comparative biology and taxonomic classification.</title>
        <authorList>
            <person name="Goeker M."/>
        </authorList>
    </citation>
    <scope>NUCLEOTIDE SEQUENCE [LARGE SCALE GENOMIC DNA]</scope>
    <source>
        <strain evidence="8 9">DSM 45934</strain>
    </source>
</reference>
<dbReference type="EMBL" id="SLWS01000008">
    <property type="protein sequence ID" value="TCO54973.1"/>
    <property type="molecule type" value="Genomic_DNA"/>
</dbReference>
<evidence type="ECO:0000313" key="8">
    <source>
        <dbReference type="EMBL" id="TCO54973.1"/>
    </source>
</evidence>
<evidence type="ECO:0000256" key="1">
    <source>
        <dbReference type="ARBA" id="ARBA00010617"/>
    </source>
</evidence>
<dbReference type="Proteomes" id="UP000295680">
    <property type="component" value="Unassembled WGS sequence"/>
</dbReference>
<dbReference type="GO" id="GO:0016705">
    <property type="term" value="F:oxidoreductase activity, acting on paired donors, with incorporation or reduction of molecular oxygen"/>
    <property type="evidence" value="ECO:0007669"/>
    <property type="project" value="InterPro"/>
</dbReference>
<comment type="caution">
    <text evidence="8">The sequence shown here is derived from an EMBL/GenBank/DDBJ whole genome shotgun (WGS) entry which is preliminary data.</text>
</comment>
<gene>
    <name evidence="8" type="ORF">EV192_108261</name>
</gene>
<dbReference type="PANTHER" id="PTHR46696:SF1">
    <property type="entry name" value="CYTOCHROME P450 YJIB-RELATED"/>
    <property type="match status" value="1"/>
</dbReference>
<dbReference type="RefSeq" id="WP_132122751.1">
    <property type="nucleotide sequence ID" value="NZ_SLWS01000008.1"/>
</dbReference>
<keyword evidence="4" id="KW-0560">Oxidoreductase</keyword>
<comment type="similarity">
    <text evidence="1">Belongs to the cytochrome P450 family.</text>
</comment>
<keyword evidence="5" id="KW-0408">Iron</keyword>
<dbReference type="PANTHER" id="PTHR46696">
    <property type="entry name" value="P450, PUTATIVE (EUROFUNG)-RELATED"/>
    <property type="match status" value="1"/>
</dbReference>
<organism evidence="8 9">
    <name type="scientific">Actinocrispum wychmicini</name>
    <dbReference type="NCBI Taxonomy" id="1213861"/>
    <lineage>
        <taxon>Bacteria</taxon>
        <taxon>Bacillati</taxon>
        <taxon>Actinomycetota</taxon>
        <taxon>Actinomycetes</taxon>
        <taxon>Pseudonocardiales</taxon>
        <taxon>Pseudonocardiaceae</taxon>
        <taxon>Actinocrispum</taxon>
    </lineage>
</organism>
<evidence type="ECO:0000256" key="6">
    <source>
        <dbReference type="ARBA" id="ARBA00023033"/>
    </source>
</evidence>
<dbReference type="SUPFAM" id="SSF48264">
    <property type="entry name" value="Cytochrome P450"/>
    <property type="match status" value="1"/>
</dbReference>
<dbReference type="Gene3D" id="1.10.630.10">
    <property type="entry name" value="Cytochrome P450"/>
    <property type="match status" value="1"/>
</dbReference>
<feature type="region of interest" description="Disordered" evidence="7">
    <location>
        <begin position="1"/>
        <end position="24"/>
    </location>
</feature>
<accession>A0A4R2J7A8</accession>
<dbReference type="InterPro" id="IPR036396">
    <property type="entry name" value="Cyt_P450_sf"/>
</dbReference>
<proteinExistence type="inferred from homology"/>
<evidence type="ECO:0000256" key="7">
    <source>
        <dbReference type="SAM" id="MobiDB-lite"/>
    </source>
</evidence>
<dbReference type="OrthoDB" id="4133219at2"/>
<dbReference type="GO" id="GO:0005506">
    <property type="term" value="F:iron ion binding"/>
    <property type="evidence" value="ECO:0007669"/>
    <property type="project" value="InterPro"/>
</dbReference>
<dbReference type="PRINTS" id="PR00359">
    <property type="entry name" value="BP450"/>
</dbReference>
<dbReference type="Pfam" id="PF00067">
    <property type="entry name" value="p450"/>
    <property type="match status" value="1"/>
</dbReference>
<evidence type="ECO:0000256" key="3">
    <source>
        <dbReference type="ARBA" id="ARBA00022723"/>
    </source>
</evidence>
<keyword evidence="9" id="KW-1185">Reference proteome</keyword>
<name>A0A4R2J7A8_9PSEU</name>
<dbReference type="InterPro" id="IPR001128">
    <property type="entry name" value="Cyt_P450"/>
</dbReference>
<dbReference type="GO" id="GO:0020037">
    <property type="term" value="F:heme binding"/>
    <property type="evidence" value="ECO:0007669"/>
    <property type="project" value="InterPro"/>
</dbReference>
<evidence type="ECO:0000256" key="2">
    <source>
        <dbReference type="ARBA" id="ARBA00022617"/>
    </source>
</evidence>
<keyword evidence="3" id="KW-0479">Metal-binding</keyword>
<sequence>MTEETPIAELPMDRPAGRPFDPPEELTRLRAERPLARMTYPDGHLGWLVTNYALNRAVLADLRFSSRQELMHSPLPGAGAMVGTMPPAPPGMFIGVDPPDHTRYRRLLTGKFTVRRMRLLTERVEQVAADHLDAMANHGPTVDLVSAYAQPIPAMMICELLGVPYEDREFFQKHATTMNSSHDTTPQDQYEALTALQGYLTDLVLAKRKDPTDDLLSDLTTEDLTDEELGNIGTLLLGAGFDTTANMIALGMFALFVHPDQLTRLRTDPGVIDQAVEELLRYLSIAHTGARTALADVELDGKLIREGECVTVSVQTANRDPERFPDPDVLDLTRQANGHVSLGHGIHQCLGQQLARVQMRVAFPALLDRFPTLELAVPQEEVPLRTYADIYGLHALPVTWQA</sequence>
<dbReference type="AlphaFoldDB" id="A0A4R2J7A8"/>
<evidence type="ECO:0000256" key="4">
    <source>
        <dbReference type="ARBA" id="ARBA00023002"/>
    </source>
</evidence>
<dbReference type="CDD" id="cd11030">
    <property type="entry name" value="CYP105-like"/>
    <property type="match status" value="1"/>
</dbReference>
<dbReference type="GO" id="GO:0004497">
    <property type="term" value="F:monooxygenase activity"/>
    <property type="evidence" value="ECO:0007669"/>
    <property type="project" value="UniProtKB-KW"/>
</dbReference>
<keyword evidence="6" id="KW-0503">Monooxygenase</keyword>
<dbReference type="PRINTS" id="PR00385">
    <property type="entry name" value="P450"/>
</dbReference>
<evidence type="ECO:0000256" key="5">
    <source>
        <dbReference type="ARBA" id="ARBA00023004"/>
    </source>
</evidence>
<dbReference type="InterPro" id="IPR002397">
    <property type="entry name" value="Cyt_P450_B"/>
</dbReference>